<dbReference type="Gene3D" id="1.10.630.10">
    <property type="entry name" value="Cytochrome P450"/>
    <property type="match status" value="2"/>
</dbReference>
<dbReference type="InterPro" id="IPR050364">
    <property type="entry name" value="Cytochrome_P450_fung"/>
</dbReference>
<evidence type="ECO:0000256" key="7">
    <source>
        <dbReference type="ARBA" id="ARBA00023002"/>
    </source>
</evidence>
<keyword evidence="4 11" id="KW-0479">Metal-binding</keyword>
<gene>
    <name evidence="14" type="ORF">DDE83_008478</name>
</gene>
<dbReference type="PANTHER" id="PTHR46300">
    <property type="entry name" value="P450, PUTATIVE (EUROFUNG)-RELATED-RELATED"/>
    <property type="match status" value="1"/>
</dbReference>
<evidence type="ECO:0000256" key="2">
    <source>
        <dbReference type="ARBA" id="ARBA00010617"/>
    </source>
</evidence>
<reference evidence="15" key="1">
    <citation type="submission" date="2018-05" db="EMBL/GenBank/DDBJ databases">
        <title>Draft genome sequence of Stemphylium lycopersici strain CIDEFI 213.</title>
        <authorList>
            <person name="Medina R."/>
            <person name="Franco M.E.E."/>
            <person name="Lucentini C.G."/>
            <person name="Saparrat M.C.N."/>
            <person name="Balatti P.A."/>
        </authorList>
    </citation>
    <scope>NUCLEOTIDE SEQUENCE [LARGE SCALE GENOMIC DNA]</scope>
    <source>
        <strain evidence="15">CIDEFI 213</strain>
    </source>
</reference>
<dbReference type="Gene3D" id="3.30.160.60">
    <property type="entry name" value="Classic Zinc Finger"/>
    <property type="match status" value="1"/>
</dbReference>
<keyword evidence="3 11" id="KW-0349">Heme</keyword>
<keyword evidence="9 11" id="KW-0503">Monooxygenase</keyword>
<proteinExistence type="inferred from homology"/>
<dbReference type="OrthoDB" id="1470350at2759"/>
<evidence type="ECO:0000259" key="13">
    <source>
        <dbReference type="PROSITE" id="PS50157"/>
    </source>
</evidence>
<dbReference type="PANTHER" id="PTHR46300:SF1">
    <property type="entry name" value="P450, PUTATIVE (EUROFUNG)-RELATED"/>
    <property type="match status" value="1"/>
</dbReference>
<organism evidence="14 15">
    <name type="scientific">Stemphylium lycopersici</name>
    <name type="common">Tomato gray leaf spot disease fungus</name>
    <name type="synonym">Thyrospora lycopersici</name>
    <dbReference type="NCBI Taxonomy" id="183478"/>
    <lineage>
        <taxon>Eukaryota</taxon>
        <taxon>Fungi</taxon>
        <taxon>Dikarya</taxon>
        <taxon>Ascomycota</taxon>
        <taxon>Pezizomycotina</taxon>
        <taxon>Dothideomycetes</taxon>
        <taxon>Pleosporomycetidae</taxon>
        <taxon>Pleosporales</taxon>
        <taxon>Pleosporineae</taxon>
        <taxon>Pleosporaceae</taxon>
        <taxon>Stemphylium</taxon>
    </lineage>
</organism>
<evidence type="ECO:0000256" key="10">
    <source>
        <dbReference type="PROSITE-ProRule" id="PRU00042"/>
    </source>
</evidence>
<keyword evidence="15" id="KW-1185">Reference proteome</keyword>
<dbReference type="Pfam" id="PF13695">
    <property type="entry name" value="Zn_ribbon_3CxxC"/>
    <property type="match status" value="1"/>
</dbReference>
<evidence type="ECO:0000256" key="3">
    <source>
        <dbReference type="ARBA" id="ARBA00022617"/>
    </source>
</evidence>
<dbReference type="AlphaFoldDB" id="A0A364MT88"/>
<feature type="domain" description="C2H2-type" evidence="13">
    <location>
        <begin position="30"/>
        <end position="60"/>
    </location>
</feature>
<evidence type="ECO:0000256" key="8">
    <source>
        <dbReference type="ARBA" id="ARBA00023004"/>
    </source>
</evidence>
<dbReference type="SMART" id="SM01328">
    <property type="entry name" value="zf-3CxxC"/>
    <property type="match status" value="1"/>
</dbReference>
<dbReference type="Pfam" id="PF12171">
    <property type="entry name" value="zf-C2H2_jaz"/>
    <property type="match status" value="1"/>
</dbReference>
<dbReference type="SMART" id="SM00355">
    <property type="entry name" value="ZnF_C2H2"/>
    <property type="match status" value="2"/>
</dbReference>
<dbReference type="InterPro" id="IPR013087">
    <property type="entry name" value="Znf_C2H2_type"/>
</dbReference>
<dbReference type="InterPro" id="IPR036236">
    <property type="entry name" value="Znf_C2H2_sf"/>
</dbReference>
<dbReference type="PROSITE" id="PS00086">
    <property type="entry name" value="CYTOCHROME_P450"/>
    <property type="match status" value="1"/>
</dbReference>
<accession>A0A364MT88</accession>
<dbReference type="GO" id="GO:0016705">
    <property type="term" value="F:oxidoreductase activity, acting on paired donors, with incorporation or reduction of molecular oxygen"/>
    <property type="evidence" value="ECO:0007669"/>
    <property type="project" value="InterPro"/>
</dbReference>
<feature type="compositionally biased region" description="Polar residues" evidence="12">
    <location>
        <begin position="81"/>
        <end position="108"/>
    </location>
</feature>
<dbReference type="SUPFAM" id="SSF57667">
    <property type="entry name" value="beta-beta-alpha zinc fingers"/>
    <property type="match status" value="1"/>
</dbReference>
<evidence type="ECO:0000256" key="1">
    <source>
        <dbReference type="ARBA" id="ARBA00001971"/>
    </source>
</evidence>
<sequence length="633" mass="71029">MSLCVLCNRTFASEEALKQHKEDSPKHGPFDCKACNRSFSSQNALTQHQNDAPVHQRSRRDSATTSVTPVPSTQHVPLPFSTPSNVPSATHNGQRSGHTATENSSHANPTFDLDFIPLEDTLQALTISDVNMTIARPKIGRARIPKLRKETRTSFMFPELHQRIAEAVAPAITSTWFNSNTEAHPEKKWDTNIIGAFTCVNNRCGKNGWNSGLVAIWIRGYPRNGYNAIVYNQSCKSCGWLGSLKLDEKSYIERVAYRLNTWAGVRIEQATFSSKLLQGPHESGHCEGFRRAKLPPGPRGLPLLGNLHQAPKGAPWLTFTKWIKQYGNIVSVNLGGTIIIVGDYETAKELLDKRRNIYSSRPHLSYNEALGREGWNWAKDFERAIEAQSMTEQQVAWDVGILADAEVETMSATLMIFVLACVAHPEWLAKAQMELEKVVGSERLPEFGDLKDLPYIHAVVEEVFRWRHPQQAGIPHATTHEDYYHGYLIPKGSVVIPLFSAMRHNEDLFDKPAEFRPERWMGKSQSQCNNFGYGRRICPGRHIARNSASIVVARLLWAFNVRTPSGKKLVVEESMFTTGFVSAAKPFACIFEPQSKTPVRVIQKSFEKVDKNLTALLNEVHEKHNALGIKARA</sequence>
<dbReference type="Proteomes" id="UP000249619">
    <property type="component" value="Unassembled WGS sequence"/>
</dbReference>
<dbReference type="InterPro" id="IPR027377">
    <property type="entry name" value="ZAR1/RTP1-5-like_Znf-3CxxC"/>
</dbReference>
<dbReference type="EMBL" id="QGDH01000204">
    <property type="protein sequence ID" value="RAR02763.1"/>
    <property type="molecule type" value="Genomic_DNA"/>
</dbReference>
<comment type="similarity">
    <text evidence="2 11">Belongs to the cytochrome P450 family.</text>
</comment>
<evidence type="ECO:0000313" key="14">
    <source>
        <dbReference type="EMBL" id="RAR02763.1"/>
    </source>
</evidence>
<protein>
    <submittedName>
        <fullName evidence="14">Cytochrome p450</fullName>
    </submittedName>
</protein>
<comment type="caution">
    <text evidence="14">The sequence shown here is derived from an EMBL/GenBank/DDBJ whole genome shotgun (WGS) entry which is preliminary data.</text>
</comment>
<feature type="region of interest" description="Disordered" evidence="12">
    <location>
        <begin position="43"/>
        <end position="108"/>
    </location>
</feature>
<evidence type="ECO:0000256" key="6">
    <source>
        <dbReference type="ARBA" id="ARBA00022833"/>
    </source>
</evidence>
<evidence type="ECO:0000256" key="11">
    <source>
        <dbReference type="RuleBase" id="RU000461"/>
    </source>
</evidence>
<dbReference type="InterPro" id="IPR022755">
    <property type="entry name" value="Znf_C2H2_jaz"/>
</dbReference>
<dbReference type="GO" id="GO:0005506">
    <property type="term" value="F:iron ion binding"/>
    <property type="evidence" value="ECO:0007669"/>
    <property type="project" value="InterPro"/>
</dbReference>
<evidence type="ECO:0000256" key="12">
    <source>
        <dbReference type="SAM" id="MobiDB-lite"/>
    </source>
</evidence>
<comment type="cofactor">
    <cofactor evidence="1">
        <name>heme</name>
        <dbReference type="ChEBI" id="CHEBI:30413"/>
    </cofactor>
</comment>
<dbReference type="GO" id="GO:0008270">
    <property type="term" value="F:zinc ion binding"/>
    <property type="evidence" value="ECO:0007669"/>
    <property type="project" value="UniProtKB-KW"/>
</dbReference>
<evidence type="ECO:0000256" key="4">
    <source>
        <dbReference type="ARBA" id="ARBA00022723"/>
    </source>
</evidence>
<evidence type="ECO:0000256" key="5">
    <source>
        <dbReference type="ARBA" id="ARBA00022771"/>
    </source>
</evidence>
<keyword evidence="5 10" id="KW-0863">Zinc-finger</keyword>
<keyword evidence="8 11" id="KW-0408">Iron</keyword>
<dbReference type="InterPro" id="IPR017972">
    <property type="entry name" value="Cyt_P450_CS"/>
</dbReference>
<feature type="compositionally biased region" description="Low complexity" evidence="12">
    <location>
        <begin position="64"/>
        <end position="73"/>
    </location>
</feature>
<keyword evidence="6" id="KW-0862">Zinc</keyword>
<dbReference type="Pfam" id="PF12874">
    <property type="entry name" value="zf-met"/>
    <property type="match status" value="1"/>
</dbReference>
<dbReference type="PROSITE" id="PS50157">
    <property type="entry name" value="ZINC_FINGER_C2H2_2"/>
    <property type="match status" value="1"/>
</dbReference>
<dbReference type="InterPro" id="IPR001128">
    <property type="entry name" value="Cyt_P450"/>
</dbReference>
<evidence type="ECO:0000256" key="9">
    <source>
        <dbReference type="ARBA" id="ARBA00023033"/>
    </source>
</evidence>
<dbReference type="InterPro" id="IPR036396">
    <property type="entry name" value="Cyt_P450_sf"/>
</dbReference>
<dbReference type="GO" id="GO:0020037">
    <property type="term" value="F:heme binding"/>
    <property type="evidence" value="ECO:0007669"/>
    <property type="project" value="InterPro"/>
</dbReference>
<evidence type="ECO:0000313" key="15">
    <source>
        <dbReference type="Proteomes" id="UP000249619"/>
    </source>
</evidence>
<name>A0A364MT88_STELY</name>
<dbReference type="SUPFAM" id="SSF48264">
    <property type="entry name" value="Cytochrome P450"/>
    <property type="match status" value="1"/>
</dbReference>
<dbReference type="STRING" id="183478.A0A364MT88"/>
<dbReference type="GO" id="GO:0004497">
    <property type="term" value="F:monooxygenase activity"/>
    <property type="evidence" value="ECO:0007669"/>
    <property type="project" value="UniProtKB-KW"/>
</dbReference>
<keyword evidence="7 11" id="KW-0560">Oxidoreductase</keyword>
<dbReference type="Pfam" id="PF00067">
    <property type="entry name" value="p450"/>
    <property type="match status" value="2"/>
</dbReference>